<accession>A0ABX7FE00</accession>
<dbReference type="Proteomes" id="UP000596387">
    <property type="component" value="Chromosome"/>
</dbReference>
<reference evidence="1 2" key="1">
    <citation type="submission" date="2019-12" db="EMBL/GenBank/DDBJ databases">
        <title>Complete Genome Sequence of a Quorum-Sensing Bacterium,Rhodobacteraceae bacterium C31, Isolated from a marine microalgae symbiotic bacteria.</title>
        <authorList>
            <person name="Zhang Y."/>
        </authorList>
    </citation>
    <scope>NUCLEOTIDE SEQUENCE [LARGE SCALE GENOMIC DNA]</scope>
    <source>
        <strain evidence="1 2">C31</strain>
    </source>
</reference>
<keyword evidence="2" id="KW-1185">Reference proteome</keyword>
<organism evidence="1 2">
    <name type="scientific">Ponticoccus alexandrii</name>
    <dbReference type="NCBI Taxonomy" id="1943633"/>
    <lineage>
        <taxon>Bacteria</taxon>
        <taxon>Pseudomonadati</taxon>
        <taxon>Pseudomonadota</taxon>
        <taxon>Alphaproteobacteria</taxon>
        <taxon>Rhodobacterales</taxon>
        <taxon>Roseobacteraceae</taxon>
        <taxon>Ponticoccus</taxon>
    </lineage>
</organism>
<protein>
    <submittedName>
        <fullName evidence="1">Uncharacterized protein</fullName>
    </submittedName>
</protein>
<evidence type="ECO:0000313" key="2">
    <source>
        <dbReference type="Proteomes" id="UP000596387"/>
    </source>
</evidence>
<proteinExistence type="predicted"/>
<dbReference type="RefSeq" id="WP_023851044.1">
    <property type="nucleotide sequence ID" value="NZ_CP047166.1"/>
</dbReference>
<evidence type="ECO:0000313" key="1">
    <source>
        <dbReference type="EMBL" id="QRF67809.1"/>
    </source>
</evidence>
<sequence length="79" mass="8837">MFNDNLLPRPLPDTSIESTIAQHGALRVLTASFVALFHTPTLRPPPTDVDALDDHIRRDVGLPPRRAADPRLPLSPFRY</sequence>
<name>A0ABX7FE00_9RHOB</name>
<dbReference type="EMBL" id="CP047166">
    <property type="protein sequence ID" value="QRF67809.1"/>
    <property type="molecule type" value="Genomic_DNA"/>
</dbReference>
<gene>
    <name evidence="1" type="ORF">GQA70_16770</name>
</gene>